<keyword evidence="7" id="KW-0812">Transmembrane</keyword>
<dbReference type="Gene3D" id="3.50.50.60">
    <property type="entry name" value="FAD/NAD(P)-binding domain"/>
    <property type="match status" value="2"/>
</dbReference>
<reference evidence="13 14" key="1">
    <citation type="journal article" date="2019" name="Int. J. Syst. Evol. Microbiol.">
        <title>The Global Catalogue of Microorganisms (GCM) 10K type strain sequencing project: providing services to taxonomists for standard genome sequencing and annotation.</title>
        <authorList>
            <consortium name="The Broad Institute Genomics Platform"/>
            <consortium name="The Broad Institute Genome Sequencing Center for Infectious Disease"/>
            <person name="Wu L."/>
            <person name="Ma J."/>
        </authorList>
    </citation>
    <scope>NUCLEOTIDE SEQUENCE [LARGE SCALE GENOMIC DNA]</scope>
    <source>
        <strain evidence="13 14">JCM 16114</strain>
    </source>
</reference>
<evidence type="ECO:0000256" key="8">
    <source>
        <dbReference type="ARBA" id="ARBA00022827"/>
    </source>
</evidence>
<evidence type="ECO:0000256" key="10">
    <source>
        <dbReference type="ARBA" id="ARBA00023002"/>
    </source>
</evidence>
<comment type="similarity">
    <text evidence="4">Belongs to the GMC oxidoreductase family.</text>
</comment>
<keyword evidence="6" id="KW-0285">Flavoprotein</keyword>
<evidence type="ECO:0000256" key="7">
    <source>
        <dbReference type="ARBA" id="ARBA00022692"/>
    </source>
</evidence>
<dbReference type="Proteomes" id="UP001499843">
    <property type="component" value="Unassembled WGS sequence"/>
</dbReference>
<dbReference type="RefSeq" id="WP_344495233.1">
    <property type="nucleotide sequence ID" value="NZ_BAAAQX010000059.1"/>
</dbReference>
<proteinExistence type="inferred from homology"/>
<comment type="caution">
    <text evidence="13">The sequence shown here is derived from an EMBL/GenBank/DDBJ whole genome shotgun (WGS) entry which is preliminary data.</text>
</comment>
<dbReference type="PANTHER" id="PTHR46056">
    <property type="entry name" value="LONG-CHAIN-ALCOHOL OXIDASE"/>
    <property type="match status" value="1"/>
</dbReference>
<evidence type="ECO:0000313" key="13">
    <source>
        <dbReference type="EMBL" id="GAA2216024.1"/>
    </source>
</evidence>
<dbReference type="EC" id="1.1.3.20" evidence="5"/>
<dbReference type="InterPro" id="IPR012400">
    <property type="entry name" value="Long_Oxdase"/>
</dbReference>
<keyword evidence="11" id="KW-0472">Membrane</keyword>
<evidence type="ECO:0000256" key="2">
    <source>
        <dbReference type="ARBA" id="ARBA00003842"/>
    </source>
</evidence>
<keyword evidence="14" id="KW-1185">Reference proteome</keyword>
<organism evidence="13 14">
    <name type="scientific">Nonomuraea monospora</name>
    <dbReference type="NCBI Taxonomy" id="568818"/>
    <lineage>
        <taxon>Bacteria</taxon>
        <taxon>Bacillati</taxon>
        <taxon>Actinomycetota</taxon>
        <taxon>Actinomycetes</taxon>
        <taxon>Streptosporangiales</taxon>
        <taxon>Streptosporangiaceae</taxon>
        <taxon>Nonomuraea</taxon>
    </lineage>
</organism>
<sequence length="654" mass="68743">MPALDGTCRATLTALCDTFFPAAPHADDPDPFWSRTASSFGVDAAVAQLLDALPDDQRNALAGLVDAFTATGFASLPVTAREEAVAAVAQSSSQAAGGVAALRRMTYLLAYSLVDADNRNPNWPALGYPGPLSPPPRKRPSALITEPAGDRIDLEADVVVVGSGAGGSVVAAELAQHGARVVVLEANAHHDEADFDQTELHAYNNLFWRGGPQPTADANVTLLAGSTVGGGTVINWADCLHTPAAVRQEWADRFGLKDLTSQSFDAHLDAVWTRLSVNDRNSDYNTPHQLIAEAATALGWHFDRVFRNSDQSTYDMTSVGYIGFGDQTGSKQSTMLTYLPDAVAAGATVIARCTVDRVLVENGSARGVQGTYRSSDGHVLPVTVEAPHVVVAAGALESPALLLRSGIGGPAAGQHLRIHPSLVTVGIHDRDTEPWIGAPQALVMDNFADGPDGYGFLIELIQFMPGLIAAALPADSGAAHKQEMSELRRGVPLVTLVRDHGGGRVTIGDDGAAVVEYTLTDPVDVRNTREAIRAMVQLHVASGARRIIPFATGAPQWHAGDDVDSYVESLTAIPLAAGGWGITSAHQMGTCRMGDDPATSVANPRGELHDVRGVWIGDASAFPTPSGVNPMITIMALARRTAAHLRESLGYAAT</sequence>
<feature type="domain" description="Glucose-methanol-choline oxidoreductase N-terminal" evidence="12">
    <location>
        <begin position="394"/>
        <end position="408"/>
    </location>
</feature>
<dbReference type="Pfam" id="PF13450">
    <property type="entry name" value="NAD_binding_8"/>
    <property type="match status" value="1"/>
</dbReference>
<dbReference type="InterPro" id="IPR000172">
    <property type="entry name" value="GMC_OxRdtase_N"/>
</dbReference>
<keyword evidence="9" id="KW-1133">Transmembrane helix</keyword>
<dbReference type="PANTHER" id="PTHR46056:SF12">
    <property type="entry name" value="LONG-CHAIN-ALCOHOL OXIDASE"/>
    <property type="match status" value="1"/>
</dbReference>
<protein>
    <recommendedName>
        <fullName evidence="5">long-chain-alcohol oxidase</fullName>
        <ecNumber evidence="5">1.1.3.20</ecNumber>
    </recommendedName>
</protein>
<evidence type="ECO:0000256" key="4">
    <source>
        <dbReference type="ARBA" id="ARBA00010790"/>
    </source>
</evidence>
<accession>A0ABN3D2G9</accession>
<evidence type="ECO:0000256" key="11">
    <source>
        <dbReference type="ARBA" id="ARBA00023136"/>
    </source>
</evidence>
<dbReference type="Pfam" id="PF00732">
    <property type="entry name" value="GMC_oxred_N"/>
    <property type="match status" value="1"/>
</dbReference>
<evidence type="ECO:0000256" key="6">
    <source>
        <dbReference type="ARBA" id="ARBA00022630"/>
    </source>
</evidence>
<evidence type="ECO:0000256" key="9">
    <source>
        <dbReference type="ARBA" id="ARBA00022989"/>
    </source>
</evidence>
<evidence type="ECO:0000256" key="5">
    <source>
        <dbReference type="ARBA" id="ARBA00013125"/>
    </source>
</evidence>
<name>A0ABN3D2G9_9ACTN</name>
<dbReference type="InterPro" id="IPR036188">
    <property type="entry name" value="FAD/NAD-bd_sf"/>
</dbReference>
<evidence type="ECO:0000313" key="14">
    <source>
        <dbReference type="Proteomes" id="UP001499843"/>
    </source>
</evidence>
<dbReference type="EMBL" id="BAAAQX010000059">
    <property type="protein sequence ID" value="GAA2216024.1"/>
    <property type="molecule type" value="Genomic_DNA"/>
</dbReference>
<comment type="subcellular location">
    <subcellularLocation>
        <location evidence="3">Membrane</location>
    </subcellularLocation>
</comment>
<dbReference type="PIRSF" id="PIRSF028937">
    <property type="entry name" value="Lg_Ch_AO"/>
    <property type="match status" value="1"/>
</dbReference>
<keyword evidence="8" id="KW-0274">FAD</keyword>
<evidence type="ECO:0000256" key="3">
    <source>
        <dbReference type="ARBA" id="ARBA00004370"/>
    </source>
</evidence>
<evidence type="ECO:0000256" key="1">
    <source>
        <dbReference type="ARBA" id="ARBA00000920"/>
    </source>
</evidence>
<comment type="catalytic activity">
    <reaction evidence="1">
        <text>a long-chain primary fatty alcohol + O2 = a long-chain fatty aldehyde + H2O2</text>
        <dbReference type="Rhea" id="RHEA:22756"/>
        <dbReference type="ChEBI" id="CHEBI:15379"/>
        <dbReference type="ChEBI" id="CHEBI:16240"/>
        <dbReference type="ChEBI" id="CHEBI:17176"/>
        <dbReference type="ChEBI" id="CHEBI:77396"/>
        <dbReference type="EC" id="1.1.3.20"/>
    </reaction>
</comment>
<comment type="function">
    <text evidence="2">Long-chain fatty alcohol oxidase involved in the omega-oxidation pathway of lipid degradation.</text>
</comment>
<dbReference type="SUPFAM" id="SSF51905">
    <property type="entry name" value="FAD/NAD(P)-binding domain"/>
    <property type="match status" value="1"/>
</dbReference>
<dbReference type="Gene3D" id="3.30.410.10">
    <property type="entry name" value="Cholesterol Oxidase, domain 2"/>
    <property type="match status" value="1"/>
</dbReference>
<gene>
    <name evidence="13" type="ORF">GCM10009850_114930</name>
</gene>
<dbReference type="PROSITE" id="PS00624">
    <property type="entry name" value="GMC_OXRED_2"/>
    <property type="match status" value="1"/>
</dbReference>
<dbReference type="InterPro" id="IPR007867">
    <property type="entry name" value="GMC_OxRtase_C"/>
</dbReference>
<evidence type="ECO:0000259" key="12">
    <source>
        <dbReference type="PROSITE" id="PS00624"/>
    </source>
</evidence>
<keyword evidence="10" id="KW-0560">Oxidoreductase</keyword>
<dbReference type="Pfam" id="PF05199">
    <property type="entry name" value="GMC_oxred_C"/>
    <property type="match status" value="1"/>
</dbReference>